<keyword evidence="1" id="KW-0472">Membrane</keyword>
<keyword evidence="3" id="KW-1185">Reference proteome</keyword>
<dbReference type="RefSeq" id="WP_354506955.1">
    <property type="nucleotide sequence ID" value="NZ_JBEPMO010000002.1"/>
</dbReference>
<protein>
    <recommendedName>
        <fullName evidence="4">PEGA domain-containing protein</fullName>
    </recommendedName>
</protein>
<gene>
    <name evidence="2" type="ORF">ABID46_000617</name>
</gene>
<evidence type="ECO:0008006" key="4">
    <source>
        <dbReference type="Google" id="ProtNLM"/>
    </source>
</evidence>
<dbReference type="EMBL" id="JBEPMO010000002">
    <property type="protein sequence ID" value="MET3731058.1"/>
    <property type="molecule type" value="Genomic_DNA"/>
</dbReference>
<comment type="caution">
    <text evidence="2">The sequence shown here is derived from an EMBL/GenBank/DDBJ whole genome shotgun (WGS) entry which is preliminary data.</text>
</comment>
<accession>A0ABV2LU99</accession>
<organism evidence="2 3">
    <name type="scientific">Moheibacter stercoris</name>
    <dbReference type="NCBI Taxonomy" id="1628251"/>
    <lineage>
        <taxon>Bacteria</taxon>
        <taxon>Pseudomonadati</taxon>
        <taxon>Bacteroidota</taxon>
        <taxon>Flavobacteriia</taxon>
        <taxon>Flavobacteriales</taxon>
        <taxon>Weeksellaceae</taxon>
        <taxon>Moheibacter</taxon>
    </lineage>
</organism>
<evidence type="ECO:0000256" key="1">
    <source>
        <dbReference type="SAM" id="Phobius"/>
    </source>
</evidence>
<proteinExistence type="predicted"/>
<dbReference type="Proteomes" id="UP001549146">
    <property type="component" value="Unassembled WGS sequence"/>
</dbReference>
<evidence type="ECO:0000313" key="2">
    <source>
        <dbReference type="EMBL" id="MET3731058.1"/>
    </source>
</evidence>
<keyword evidence="1" id="KW-0812">Transmembrane</keyword>
<keyword evidence="1" id="KW-1133">Transmembrane helix</keyword>
<reference evidence="2 3" key="1">
    <citation type="submission" date="2024-06" db="EMBL/GenBank/DDBJ databases">
        <title>Genomic Encyclopedia of Type Strains, Phase IV (KMG-IV): sequencing the most valuable type-strain genomes for metagenomic binning, comparative biology and taxonomic classification.</title>
        <authorList>
            <person name="Goeker M."/>
        </authorList>
    </citation>
    <scope>NUCLEOTIDE SEQUENCE [LARGE SCALE GENOMIC DNA]</scope>
    <source>
        <strain evidence="2 3">DSM 29388</strain>
    </source>
</reference>
<sequence>MKKNPTIFGLIITIGIVAISYLIYALFLNKKDSYLIANPSEKSIELFIDDKPFVIAPNQITPIELSPGRHSLKFQQEGQQIDTVFEVKFHNGLINPTKSDYYIFTRPYGAGRNRDSLFTSQTLTIDEKVFYGNIQHQNSLYIQGFYYNLDQDYPKVFMNKGEDIDVSKIFSKEDFKQFYFENYE</sequence>
<evidence type="ECO:0000313" key="3">
    <source>
        <dbReference type="Proteomes" id="UP001549146"/>
    </source>
</evidence>
<name>A0ABV2LU99_9FLAO</name>
<feature type="transmembrane region" description="Helical" evidence="1">
    <location>
        <begin position="6"/>
        <end position="27"/>
    </location>
</feature>